<gene>
    <name evidence="3" type="ORF">BEMITA_LOCUS9550</name>
</gene>
<dbReference type="PANTHER" id="PTHR15463:SF2">
    <property type="entry name" value="SYNERGIN GAMMA"/>
    <property type="match status" value="1"/>
</dbReference>
<dbReference type="PROSITE" id="PS50031">
    <property type="entry name" value="EH"/>
    <property type="match status" value="1"/>
</dbReference>
<feature type="domain" description="EH" evidence="2">
    <location>
        <begin position="75"/>
        <end position="177"/>
    </location>
</feature>
<dbReference type="InterPro" id="IPR039656">
    <property type="entry name" value="SYNRG"/>
</dbReference>
<feature type="compositionally biased region" description="Low complexity" evidence="1">
    <location>
        <begin position="251"/>
        <end position="263"/>
    </location>
</feature>
<dbReference type="InterPro" id="IPR000261">
    <property type="entry name" value="EH_dom"/>
</dbReference>
<dbReference type="Pfam" id="PF25999">
    <property type="entry name" value="SYNRG_C"/>
    <property type="match status" value="1"/>
</dbReference>
<keyword evidence="4" id="KW-1185">Reference proteome</keyword>
<organism evidence="3 4">
    <name type="scientific">Bemisia tabaci</name>
    <name type="common">Sweetpotato whitefly</name>
    <name type="synonym">Aleurodes tabaci</name>
    <dbReference type="NCBI Taxonomy" id="7038"/>
    <lineage>
        <taxon>Eukaryota</taxon>
        <taxon>Metazoa</taxon>
        <taxon>Ecdysozoa</taxon>
        <taxon>Arthropoda</taxon>
        <taxon>Hexapoda</taxon>
        <taxon>Insecta</taxon>
        <taxon>Pterygota</taxon>
        <taxon>Neoptera</taxon>
        <taxon>Paraneoptera</taxon>
        <taxon>Hemiptera</taxon>
        <taxon>Sternorrhyncha</taxon>
        <taxon>Aleyrodoidea</taxon>
        <taxon>Aleyrodidae</taxon>
        <taxon>Aleyrodinae</taxon>
        <taxon>Bemisia</taxon>
    </lineage>
</organism>
<evidence type="ECO:0000256" key="1">
    <source>
        <dbReference type="SAM" id="MobiDB-lite"/>
    </source>
</evidence>
<dbReference type="PANTHER" id="PTHR15463">
    <property type="entry name" value="AP1 GAMMA SUBUNIT BINDING PROTEIN 1"/>
    <property type="match status" value="1"/>
</dbReference>
<dbReference type="EMBL" id="OU963866">
    <property type="protein sequence ID" value="CAH0390863.1"/>
    <property type="molecule type" value="Genomic_DNA"/>
</dbReference>
<dbReference type="Proteomes" id="UP001152759">
    <property type="component" value="Chromosome 5"/>
</dbReference>
<name>A0A9P0AHK3_BEMTA</name>
<dbReference type="KEGG" id="btab:109031076"/>
<evidence type="ECO:0000313" key="3">
    <source>
        <dbReference type="EMBL" id="CAH0390863.1"/>
    </source>
</evidence>
<evidence type="ECO:0000259" key="2">
    <source>
        <dbReference type="PROSITE" id="PS50031"/>
    </source>
</evidence>
<accession>A0A9P0AHK3</accession>
<dbReference type="AlphaFoldDB" id="A0A9P0AHK3"/>
<sequence length="743" mass="81961">MNPDKRVGSNSAKNDTKHRDYLVQQEKLRSMAHSTTAVKALDADRMIENLLSRSETFMKQKGSTHTGLPAWLICGSSSLPKVYRSVWLSAKSKSTTGPQEFCDTQFLTSVLLTSGISTECLGHIWALCNKTAPGLLTEQELYQVLALIALAQLGRPWNSITVLQKLQEPVVPCLNYNLLAMSPTAPDHGIHSTYLPNRMAMSIPSPVQTFQNTTNTVLSNSKTSLELNPSLLESMLSNNLSQKGATFTSSNPQMNNLPNNLPQKHSDSDFSDSWTDFIDHTASVNQSNPGSNVTPIGSSISFLTSLDSSKSISSKDVTFSDSANQSDFGGFNKISLSNPIRDNSKNTAVPNLSMPNDIMTDLTSLTLPPSNISQTEKSNENDDEFTDFQSFDSNSAKSQINLASTEVVSSNIESLMTLSLGNDSSSKAAPKIEVKNGFSSNESDEVIYGQKGYVVENPLYLSDNDSIYDSNSVRSLKFDSVSLDADSSQGMGLNFLSAPVNDTKIIQNSESENKSFPTPQFIQVPSLISGKVSEDKYSVFRMLEIDENPQKEMKIEEDEFGDFLTADFTEPKDETPKSQESILDSPSPSFFSEPIVSGDHKTNTDHPKTQSLQETCMNACISVLRNAVEKFSSLNPDVLKLVLCEDKCIDYIQALTEIYRIAEKMIQSVNNELHKEDLTNVWKDLNSYVSTKFSIEECEEENDYDCTLCNSNSGSAVIKYGTSYYHVPCINFYLNCVDCNLPD</sequence>
<dbReference type="Gene3D" id="1.10.238.10">
    <property type="entry name" value="EF-hand"/>
    <property type="match status" value="1"/>
</dbReference>
<evidence type="ECO:0000313" key="4">
    <source>
        <dbReference type="Proteomes" id="UP001152759"/>
    </source>
</evidence>
<dbReference type="GO" id="GO:0030130">
    <property type="term" value="C:clathrin coat of trans-Golgi network vesicle"/>
    <property type="evidence" value="ECO:0007669"/>
    <property type="project" value="TreeGrafter"/>
</dbReference>
<reference evidence="3" key="1">
    <citation type="submission" date="2021-12" db="EMBL/GenBank/DDBJ databases">
        <authorList>
            <person name="King R."/>
        </authorList>
    </citation>
    <scope>NUCLEOTIDE SEQUENCE</scope>
</reference>
<proteinExistence type="predicted"/>
<dbReference type="InterPro" id="IPR059024">
    <property type="entry name" value="SYNRG_C"/>
</dbReference>
<feature type="region of interest" description="Disordered" evidence="1">
    <location>
        <begin position="242"/>
        <end position="269"/>
    </location>
</feature>
<protein>
    <recommendedName>
        <fullName evidence="2">EH domain-containing protein</fullName>
    </recommendedName>
</protein>